<name>A0ACB8GY24_PSICU</name>
<evidence type="ECO:0000313" key="1">
    <source>
        <dbReference type="EMBL" id="KAH9480337.1"/>
    </source>
</evidence>
<comment type="caution">
    <text evidence="1">The sequence shown here is derived from an EMBL/GenBank/DDBJ whole genome shotgun (WGS) entry which is preliminary data.</text>
</comment>
<dbReference type="Proteomes" id="UP000664032">
    <property type="component" value="Unassembled WGS sequence"/>
</dbReference>
<keyword evidence="2" id="KW-1185">Reference proteome</keyword>
<evidence type="ECO:0000313" key="2">
    <source>
        <dbReference type="Proteomes" id="UP000664032"/>
    </source>
</evidence>
<proteinExistence type="predicted"/>
<protein>
    <submittedName>
        <fullName evidence="1">Beta-galactosidase C</fullName>
    </submittedName>
</protein>
<dbReference type="EMBL" id="JAFIQS020000006">
    <property type="protein sequence ID" value="KAH9480337.1"/>
    <property type="molecule type" value="Genomic_DNA"/>
</dbReference>
<organism evidence="1 2">
    <name type="scientific">Psilocybe cubensis</name>
    <name type="common">Psychedelic mushroom</name>
    <name type="synonym">Stropharia cubensis</name>
    <dbReference type="NCBI Taxonomy" id="181762"/>
    <lineage>
        <taxon>Eukaryota</taxon>
        <taxon>Fungi</taxon>
        <taxon>Dikarya</taxon>
        <taxon>Basidiomycota</taxon>
        <taxon>Agaricomycotina</taxon>
        <taxon>Agaricomycetes</taxon>
        <taxon>Agaricomycetidae</taxon>
        <taxon>Agaricales</taxon>
        <taxon>Agaricineae</taxon>
        <taxon>Strophariaceae</taxon>
        <taxon>Psilocybe</taxon>
    </lineage>
</organism>
<reference evidence="1" key="1">
    <citation type="submission" date="2021-10" db="EMBL/GenBank/DDBJ databases">
        <title>Psilocybe cubensis genome.</title>
        <authorList>
            <person name="Mckernan K.J."/>
            <person name="Crawford S."/>
            <person name="Trippe A."/>
            <person name="Kane L.T."/>
            <person name="Mclaughlin S."/>
        </authorList>
    </citation>
    <scope>NUCLEOTIDE SEQUENCE</scope>
    <source>
        <strain evidence="1">MGC-MH-2018</strain>
    </source>
</reference>
<accession>A0ACB8GY24</accession>
<sequence length="1052" mass="114480">MTGFEPPVVQGQAKRRRGKFFALTCLVSVALVLATSHIYPINSFNLGNIPQFVARSTSFISARLSTVADTIPTKSSTEQLNSFARTPDVQFDNFSLILKGQRVFLHSGEFHTFRLPVPSLWPDILEKAKAAGMNALSVYTHMGLINPAPGVVDFGGFRALQPLYDAAKAAGIWIVLRPGGIAHWATSEIAGQLRTNATDWQAAWQDYIKGIIEVTAPNQINNGGPVIDNEYSQSPSSHAEYFAELEDVYRSSNIVVPLTYNDPGQGRNFINGTGAVDLYGLDSYPQGFDCSNPTRWNGVTTNYHQYHAQVNPSQAWYIPEFQGGSFDAWGPTAPGYAGCRVLTGPDFQSVFNRQLWASNAKLISYYMLYGGTSWGALPFHGVYTSYDYGATFTESRELTSKADELKRQALFLRSSREFYKTDWVADSSTGLQASTNSAAFVTFLQNPDTGAGFYIARQTDSTSTATTTFKLNVTVSGEPLQVPIVVPSITLGGRESKVIVTDYAFGASSKLAFSTAQIFFAGTIDGRDVLFLHGNSTQDHEAALQLTGKPNNLHQTPASLVQLTNNTGLAQNTTLVSFLHGIEGLVTVWDSDTQLVLFADSDTAATFWSPVIAGAQNDPHRNYWGIGTNESILVGGPYLVREATITGSKLALRGDLKTDVRLSVIAPKSIRSITWNGESVTGDVAASSTLTFSGGFVGQLKLSKSFSGVSIPKLTNWKFKDSLPEVQKSFNDQSWTVADHTTTNIPLKPYYGDGRILYGCDYGFCENTVLWRGHFVATGNEKSVNLSINGGEAFAASVWANDVFLGTSFGNSTNNRRILEETDDKFIFPSGALVPGKDNIITVVQDNMGLNETQGSNTDSSKAPRGIRGFALDGNTFGEWKVQGKIGGYKNFPDKVRGVMNEGGLFGERQGWHLPGFSTKGWISRDLSQGLPNDAAGVGFFISTFKLNIPKGLDVMLSFTFEEPLGQPYRAFLFVNGWMMGKRVANLGPQSKFPVHEGILDYQGENTVAVALWAMEPNTGISPNLQLTLDGVYDGGVNVVTNNPKWSPQGRT</sequence>
<gene>
    <name evidence="1" type="ORF">JR316_0006935</name>
</gene>